<dbReference type="Gene3D" id="3.30.450.40">
    <property type="match status" value="1"/>
</dbReference>
<protein>
    <recommendedName>
        <fullName evidence="3">histidine kinase</fullName>
        <ecNumber evidence="3">2.7.13.3</ecNumber>
    </recommendedName>
</protein>
<evidence type="ECO:0000313" key="12">
    <source>
        <dbReference type="EMBL" id="QDU26753.1"/>
    </source>
</evidence>
<evidence type="ECO:0000256" key="2">
    <source>
        <dbReference type="ARBA" id="ARBA00006402"/>
    </source>
</evidence>
<dbReference type="Proteomes" id="UP000315017">
    <property type="component" value="Chromosome"/>
</dbReference>
<keyword evidence="9" id="KW-0902">Two-component regulatory system</keyword>
<dbReference type="PANTHER" id="PTHR43065:SF10">
    <property type="entry name" value="PEROXIDE STRESS-ACTIVATED HISTIDINE KINASE MAK3"/>
    <property type="match status" value="1"/>
</dbReference>
<evidence type="ECO:0000256" key="9">
    <source>
        <dbReference type="ARBA" id="ARBA00023012"/>
    </source>
</evidence>
<gene>
    <name evidence="12" type="primary">zraS_2</name>
    <name evidence="12" type="ORF">ETAA8_18340</name>
</gene>
<keyword evidence="5 12" id="KW-0808">Transferase</keyword>
<dbReference type="InterPro" id="IPR016132">
    <property type="entry name" value="Phyto_chromo_attachment"/>
</dbReference>
<dbReference type="InterPro" id="IPR003594">
    <property type="entry name" value="HATPase_dom"/>
</dbReference>
<dbReference type="PANTHER" id="PTHR43065">
    <property type="entry name" value="SENSOR HISTIDINE KINASE"/>
    <property type="match status" value="1"/>
</dbReference>
<dbReference type="PRINTS" id="PR00344">
    <property type="entry name" value="BCTRLSENSOR"/>
</dbReference>
<evidence type="ECO:0000256" key="8">
    <source>
        <dbReference type="ARBA" id="ARBA00022840"/>
    </source>
</evidence>
<dbReference type="OrthoDB" id="9815750at2"/>
<keyword evidence="6" id="KW-0547">Nucleotide-binding</keyword>
<dbReference type="AlphaFoldDB" id="A0A517Y952"/>
<dbReference type="PROSITE" id="PS50109">
    <property type="entry name" value="HIS_KIN"/>
    <property type="match status" value="1"/>
</dbReference>
<name>A0A517Y952_9BACT</name>
<comment type="catalytic activity">
    <reaction evidence="1">
        <text>ATP + protein L-histidine = ADP + protein N-phospho-L-histidine.</text>
        <dbReference type="EC" id="2.7.13.3"/>
    </reaction>
</comment>
<evidence type="ECO:0000256" key="5">
    <source>
        <dbReference type="ARBA" id="ARBA00022679"/>
    </source>
</evidence>
<comment type="similarity">
    <text evidence="2">In the N-terminal section; belongs to the phytochrome family.</text>
</comment>
<keyword evidence="13" id="KW-1185">Reference proteome</keyword>
<proteinExistence type="inferred from homology"/>
<dbReference type="CDD" id="cd00075">
    <property type="entry name" value="HATPase"/>
    <property type="match status" value="1"/>
</dbReference>
<dbReference type="EMBL" id="CP036274">
    <property type="protein sequence ID" value="QDU26753.1"/>
    <property type="molecule type" value="Genomic_DNA"/>
</dbReference>
<evidence type="ECO:0000256" key="7">
    <source>
        <dbReference type="ARBA" id="ARBA00022777"/>
    </source>
</evidence>
<evidence type="ECO:0000256" key="3">
    <source>
        <dbReference type="ARBA" id="ARBA00012438"/>
    </source>
</evidence>
<dbReference type="InterPro" id="IPR036890">
    <property type="entry name" value="HATPase_C_sf"/>
</dbReference>
<dbReference type="SUPFAM" id="SSF55781">
    <property type="entry name" value="GAF domain-like"/>
    <property type="match status" value="1"/>
</dbReference>
<dbReference type="Gene3D" id="3.30.565.10">
    <property type="entry name" value="Histidine kinase-like ATPase, C-terminal domain"/>
    <property type="match status" value="1"/>
</dbReference>
<dbReference type="SMART" id="SM00388">
    <property type="entry name" value="HisKA"/>
    <property type="match status" value="1"/>
</dbReference>
<dbReference type="EC" id="2.7.13.3" evidence="3"/>
<keyword evidence="8" id="KW-0067">ATP-binding</keyword>
<evidence type="ECO:0000259" key="10">
    <source>
        <dbReference type="PROSITE" id="PS50046"/>
    </source>
</evidence>
<dbReference type="KEGG" id="aagg:ETAA8_18340"/>
<dbReference type="SMART" id="SM00065">
    <property type="entry name" value="GAF"/>
    <property type="match status" value="1"/>
</dbReference>
<feature type="domain" description="Histidine kinase" evidence="11">
    <location>
        <begin position="190"/>
        <end position="398"/>
    </location>
</feature>
<evidence type="ECO:0000256" key="6">
    <source>
        <dbReference type="ARBA" id="ARBA00022741"/>
    </source>
</evidence>
<dbReference type="SUPFAM" id="SSF47384">
    <property type="entry name" value="Homodimeric domain of signal transducing histidine kinase"/>
    <property type="match status" value="1"/>
</dbReference>
<dbReference type="SMART" id="SM00387">
    <property type="entry name" value="HATPase_c"/>
    <property type="match status" value="1"/>
</dbReference>
<dbReference type="SUPFAM" id="SSF55874">
    <property type="entry name" value="ATPase domain of HSP90 chaperone/DNA topoisomerase II/histidine kinase"/>
    <property type="match status" value="1"/>
</dbReference>
<dbReference type="InterPro" id="IPR003018">
    <property type="entry name" value="GAF"/>
</dbReference>
<sequence length="409" mass="44940">MTPDSHTRMEVAAEIGRWAVTDYDFESLLAQMAEAICEHLHVEFSSFLQLMPDGNVVFQAGAGWKEGIIGRATIEMGSETAAGYVIRTLTPLAISDLRSDDRFVVSPLLHEHGVVSTLTVPLLGQDRPLGVLGAHSCQPRLFTSEETAWLQVIASFLSARIERSRLSQGESNEKMLRAEQMMAIGQVAAGVAHELRNPLTSIKGLIQVNLRELVARGLPADDLAIIEHEIRRMEMTLQTFLDFARPPQPDRRRQEIGPIVGRVLALVGGRSRKQHVELKFQQHEPTAQAEIDADQIQQLLLNLVLNALDAMPQGGALEVELSPPRDGHLEVYVRDTGHGIAPQILPKVFETFVSSKETGVGLGLPLSRRIAEEHGGALTAYNLPLEGACFLLRLPVAPSERPDHTADCR</sequence>
<reference evidence="12 13" key="1">
    <citation type="submission" date="2019-02" db="EMBL/GenBank/DDBJ databases">
        <title>Deep-cultivation of Planctomycetes and their phenomic and genomic characterization uncovers novel biology.</title>
        <authorList>
            <person name="Wiegand S."/>
            <person name="Jogler M."/>
            <person name="Boedeker C."/>
            <person name="Pinto D."/>
            <person name="Vollmers J."/>
            <person name="Rivas-Marin E."/>
            <person name="Kohn T."/>
            <person name="Peeters S.H."/>
            <person name="Heuer A."/>
            <person name="Rast P."/>
            <person name="Oberbeckmann S."/>
            <person name="Bunk B."/>
            <person name="Jeske O."/>
            <person name="Meyerdierks A."/>
            <person name="Storesund J.E."/>
            <person name="Kallscheuer N."/>
            <person name="Luecker S."/>
            <person name="Lage O.M."/>
            <person name="Pohl T."/>
            <person name="Merkel B.J."/>
            <person name="Hornburger P."/>
            <person name="Mueller R.-W."/>
            <person name="Bruemmer F."/>
            <person name="Labrenz M."/>
            <person name="Spormann A.M."/>
            <person name="Op den Camp H."/>
            <person name="Overmann J."/>
            <person name="Amann R."/>
            <person name="Jetten M.S.M."/>
            <person name="Mascher T."/>
            <person name="Medema M.H."/>
            <person name="Devos D.P."/>
            <person name="Kaster A.-K."/>
            <person name="Ovreas L."/>
            <person name="Rohde M."/>
            <person name="Galperin M.Y."/>
            <person name="Jogler C."/>
        </authorList>
    </citation>
    <scope>NUCLEOTIDE SEQUENCE [LARGE SCALE GENOMIC DNA]</scope>
    <source>
        <strain evidence="12 13">ETA_A8</strain>
    </source>
</reference>
<dbReference type="InterPro" id="IPR029016">
    <property type="entry name" value="GAF-like_dom_sf"/>
</dbReference>
<keyword evidence="4" id="KW-0597">Phosphoprotein</keyword>
<keyword evidence="7" id="KW-0418">Kinase</keyword>
<dbReference type="Pfam" id="PF02518">
    <property type="entry name" value="HATPase_c"/>
    <property type="match status" value="1"/>
</dbReference>
<evidence type="ECO:0000313" key="13">
    <source>
        <dbReference type="Proteomes" id="UP000315017"/>
    </source>
</evidence>
<dbReference type="InterPro" id="IPR036097">
    <property type="entry name" value="HisK_dim/P_sf"/>
</dbReference>
<dbReference type="GO" id="GO:0000155">
    <property type="term" value="F:phosphorelay sensor kinase activity"/>
    <property type="evidence" value="ECO:0007669"/>
    <property type="project" value="InterPro"/>
</dbReference>
<dbReference type="RefSeq" id="WP_145087568.1">
    <property type="nucleotide sequence ID" value="NZ_CP036274.1"/>
</dbReference>
<dbReference type="InterPro" id="IPR005467">
    <property type="entry name" value="His_kinase_dom"/>
</dbReference>
<dbReference type="Gene3D" id="1.10.287.130">
    <property type="match status" value="1"/>
</dbReference>
<organism evidence="12 13">
    <name type="scientific">Anatilimnocola aggregata</name>
    <dbReference type="NCBI Taxonomy" id="2528021"/>
    <lineage>
        <taxon>Bacteria</taxon>
        <taxon>Pseudomonadati</taxon>
        <taxon>Planctomycetota</taxon>
        <taxon>Planctomycetia</taxon>
        <taxon>Pirellulales</taxon>
        <taxon>Pirellulaceae</taxon>
        <taxon>Anatilimnocola</taxon>
    </lineage>
</organism>
<dbReference type="PROSITE" id="PS50046">
    <property type="entry name" value="PHYTOCHROME_2"/>
    <property type="match status" value="1"/>
</dbReference>
<dbReference type="CDD" id="cd00082">
    <property type="entry name" value="HisKA"/>
    <property type="match status" value="1"/>
</dbReference>
<evidence type="ECO:0000259" key="11">
    <source>
        <dbReference type="PROSITE" id="PS50109"/>
    </source>
</evidence>
<accession>A0A517Y952</accession>
<dbReference type="InterPro" id="IPR004358">
    <property type="entry name" value="Sig_transdc_His_kin-like_C"/>
</dbReference>
<dbReference type="InterPro" id="IPR003661">
    <property type="entry name" value="HisK_dim/P_dom"/>
</dbReference>
<evidence type="ECO:0000256" key="4">
    <source>
        <dbReference type="ARBA" id="ARBA00022553"/>
    </source>
</evidence>
<evidence type="ECO:0000256" key="1">
    <source>
        <dbReference type="ARBA" id="ARBA00000085"/>
    </source>
</evidence>
<dbReference type="Pfam" id="PF00512">
    <property type="entry name" value="HisKA"/>
    <property type="match status" value="1"/>
</dbReference>
<feature type="domain" description="Phytochrome chromophore attachment site" evidence="10">
    <location>
        <begin position="109"/>
        <end position="159"/>
    </location>
</feature>
<dbReference type="Pfam" id="PF01590">
    <property type="entry name" value="GAF"/>
    <property type="match status" value="1"/>
</dbReference>
<dbReference type="GO" id="GO:0005524">
    <property type="term" value="F:ATP binding"/>
    <property type="evidence" value="ECO:0007669"/>
    <property type="project" value="UniProtKB-KW"/>
</dbReference>